<keyword evidence="2" id="KW-1185">Reference proteome</keyword>
<proteinExistence type="predicted"/>
<dbReference type="EMBL" id="JBHUIP010000011">
    <property type="protein sequence ID" value="MFD2263420.1"/>
    <property type="molecule type" value="Genomic_DNA"/>
</dbReference>
<sequence>MTGHNRLSIQQNLQYELQTMNGSPDMFATAKFFEKWILTNATNCGTPKPNSNSMTCVFGNEDNEYSEKLFEFEFITHSQLTLEILSVTPYTGSTIGIRKYKMPIFGTRTKSASKGS</sequence>
<name>A0ABW5DRL2_9PROT</name>
<dbReference type="Proteomes" id="UP001597295">
    <property type="component" value="Unassembled WGS sequence"/>
</dbReference>
<reference evidence="2" key="1">
    <citation type="journal article" date="2019" name="Int. J. Syst. Evol. Microbiol.">
        <title>The Global Catalogue of Microorganisms (GCM) 10K type strain sequencing project: providing services to taxonomists for standard genome sequencing and annotation.</title>
        <authorList>
            <consortium name="The Broad Institute Genomics Platform"/>
            <consortium name="The Broad Institute Genome Sequencing Center for Infectious Disease"/>
            <person name="Wu L."/>
            <person name="Ma J."/>
        </authorList>
    </citation>
    <scope>NUCLEOTIDE SEQUENCE [LARGE SCALE GENOMIC DNA]</scope>
    <source>
        <strain evidence="2">CGMCC 1.19062</strain>
    </source>
</reference>
<evidence type="ECO:0000313" key="2">
    <source>
        <dbReference type="Proteomes" id="UP001597295"/>
    </source>
</evidence>
<accession>A0ABW5DRL2</accession>
<organism evidence="1 2">
    <name type="scientific">Lacibacterium aquatile</name>
    <dbReference type="NCBI Taxonomy" id="1168082"/>
    <lineage>
        <taxon>Bacteria</taxon>
        <taxon>Pseudomonadati</taxon>
        <taxon>Pseudomonadota</taxon>
        <taxon>Alphaproteobacteria</taxon>
        <taxon>Rhodospirillales</taxon>
        <taxon>Rhodospirillaceae</taxon>
    </lineage>
</organism>
<comment type="caution">
    <text evidence="1">The sequence shown here is derived from an EMBL/GenBank/DDBJ whole genome shotgun (WGS) entry which is preliminary data.</text>
</comment>
<evidence type="ECO:0000313" key="1">
    <source>
        <dbReference type="EMBL" id="MFD2263420.1"/>
    </source>
</evidence>
<dbReference type="RefSeq" id="WP_379876426.1">
    <property type="nucleotide sequence ID" value="NZ_JBHUIP010000011.1"/>
</dbReference>
<protein>
    <submittedName>
        <fullName evidence="1">Uncharacterized protein</fullName>
    </submittedName>
</protein>
<gene>
    <name evidence="1" type="ORF">ACFSM5_11015</name>
</gene>